<accession>A0A081CYQ5</accession>
<dbReference type="Proteomes" id="UP000028701">
    <property type="component" value="Unassembled WGS sequence"/>
</dbReference>
<dbReference type="Pfam" id="PF15887">
    <property type="entry name" value="Peptidase_Mx"/>
    <property type="match status" value="1"/>
</dbReference>
<dbReference type="OrthoDB" id="256753at2"/>
<dbReference type="EMBL" id="BBJU01000020">
    <property type="protein sequence ID" value="GAK71801.1"/>
    <property type="molecule type" value="Genomic_DNA"/>
</dbReference>
<dbReference type="RefSeq" id="WP_045231330.1">
    <property type="nucleotide sequence ID" value="NZ_BBJU01000020.1"/>
</dbReference>
<proteinExistence type="predicted"/>
<feature type="region of interest" description="Disordered" evidence="1">
    <location>
        <begin position="356"/>
        <end position="381"/>
    </location>
</feature>
<dbReference type="PIRSF" id="PIRSF012641">
    <property type="entry name" value="UCP012641"/>
    <property type="match status" value="1"/>
</dbReference>
<protein>
    <recommendedName>
        <fullName evidence="2">Zinc-ribbon domain-containing protein</fullName>
    </recommendedName>
</protein>
<dbReference type="InterPro" id="IPR031321">
    <property type="entry name" value="UCP012641"/>
</dbReference>
<dbReference type="InterPro" id="IPR011201">
    <property type="entry name" value="Zinc-ribbon_6_bact"/>
</dbReference>
<organism evidence="3 4">
    <name type="scientific">Agrobacterium rubi TR3 = NBRC 13261</name>
    <dbReference type="NCBI Taxonomy" id="1368415"/>
    <lineage>
        <taxon>Bacteria</taxon>
        <taxon>Pseudomonadati</taxon>
        <taxon>Pseudomonadota</taxon>
        <taxon>Alphaproteobacteria</taxon>
        <taxon>Hyphomicrobiales</taxon>
        <taxon>Rhizobiaceae</taxon>
        <taxon>Rhizobium/Agrobacterium group</taxon>
        <taxon>Agrobacterium</taxon>
    </lineage>
</organism>
<reference evidence="3 4" key="1">
    <citation type="submission" date="2014-08" db="EMBL/GenBank/DDBJ databases">
        <title>Whole genome shotgun sequence of Rhizobium rubi NBRC 13261.</title>
        <authorList>
            <person name="Katano-Makiyama Y."/>
            <person name="Hosoyama A."/>
            <person name="Hashimoto M."/>
            <person name="Hosoyama Y."/>
            <person name="Noguchi M."/>
            <person name="Tsuchikane K."/>
            <person name="Uohara A."/>
            <person name="Ohji S."/>
            <person name="Ichikawa N."/>
            <person name="Kimura A."/>
            <person name="Yamazoe A."/>
            <person name="Fujita N."/>
        </authorList>
    </citation>
    <scope>NUCLEOTIDE SEQUENCE [LARGE SCALE GENOMIC DNA]</scope>
    <source>
        <strain evidence="3 4">NBRC 13261</strain>
    </source>
</reference>
<dbReference type="Pfam" id="PF10005">
    <property type="entry name" value="Zn_ribbon_DZR_6"/>
    <property type="match status" value="1"/>
</dbReference>
<evidence type="ECO:0000259" key="2">
    <source>
        <dbReference type="Pfam" id="PF10005"/>
    </source>
</evidence>
<evidence type="ECO:0000313" key="3">
    <source>
        <dbReference type="EMBL" id="GAK71801.1"/>
    </source>
</evidence>
<evidence type="ECO:0000313" key="4">
    <source>
        <dbReference type="Proteomes" id="UP000028701"/>
    </source>
</evidence>
<name>A0A081CYQ5_9HYPH</name>
<feature type="domain" description="Zinc-ribbon" evidence="2">
    <location>
        <begin position="3"/>
        <end position="94"/>
    </location>
</feature>
<comment type="caution">
    <text evidence="3">The sequence shown here is derived from an EMBL/GenBank/DDBJ whole genome shotgun (WGS) entry which is preliminary data.</text>
</comment>
<dbReference type="AlphaFoldDB" id="A0A081CYQ5"/>
<feature type="compositionally biased region" description="Low complexity" evidence="1">
    <location>
        <begin position="364"/>
        <end position="381"/>
    </location>
</feature>
<evidence type="ECO:0000256" key="1">
    <source>
        <dbReference type="SAM" id="MobiDB-lite"/>
    </source>
</evidence>
<dbReference type="eggNOG" id="COG4307">
    <property type="taxonomic scope" value="Bacteria"/>
</dbReference>
<dbReference type="Gene3D" id="3.40.390.70">
    <property type="match status" value="1"/>
</dbReference>
<sequence>MQLFSCAACGQLVHFDNRSCVKCGHRLVFVPQTLTMEAIEPAGDPNWSLVANPERQVRFCANEVNDICNWSVPAESNSNFCPACSHNRLVPDTSTEEGVEQWRRLSQAQRHLFYSMLRLGLPHPNRDVDPQGGLVFDFLVDEVAADGSIIPAMTGHDEGLIAIRAAESDDATREQIKSNMNEPYRTMLGHFRHEVGHFIWNKLVRDADRLDACRAVFGDDRADYGEALKRNYDQGPLLGWQQSFISSYASVHPWEDFAECFAHYLHIVDTLETAHAFGIAIEPEGHEELEADVSFDPYRARSAKQLVSAWIPLSVALNSMQRSMGEADLYPFVLAPAVVDKLEFMHQLLHGQIPAQQQNEVHSQAQPPQQPADQTQALFTT</sequence>
<gene>
    <name evidence="3" type="ORF">RRU01S_20_00620</name>
</gene>